<name>A0A9P5P801_9AGAR</name>
<dbReference type="Pfam" id="PF20231">
    <property type="entry name" value="DUF6589"/>
    <property type="match status" value="1"/>
</dbReference>
<evidence type="ECO:0000313" key="4">
    <source>
        <dbReference type="Proteomes" id="UP000772434"/>
    </source>
</evidence>
<feature type="domain" description="DUF6589" evidence="2">
    <location>
        <begin position="409"/>
        <end position="856"/>
    </location>
</feature>
<dbReference type="AlphaFoldDB" id="A0A9P5P801"/>
<keyword evidence="4" id="KW-1185">Reference proteome</keyword>
<evidence type="ECO:0000313" key="3">
    <source>
        <dbReference type="EMBL" id="KAF9058524.1"/>
    </source>
</evidence>
<dbReference type="InterPro" id="IPR046496">
    <property type="entry name" value="DUF6589"/>
</dbReference>
<sequence length="994" mass="110682">MSHPRILPSTRARGASVLSDSEDEVLDSSSDTETGACTLPRASSLPLAISSDGPICSSPVVGTREERKRKRWIKGSKKRLTTIQSQKENLSLNVELDAVHYASCLQALDAIRECGVTLGELNEFVADPKNNQGTIRWDEIFSSRGLVTHILDFWVSSGNSPSGKAEVHDWAVDYVASTVKSEARHITSSGYLRQTVNVHNLSQFSFPRYCEILRTQYAPVTVRILESAATSTRQITEGISDARQAQKSMVVTSAALACFGEYSRTDNFLKSVMSLYAYANGATRQMFSVLSHLGITTSYSTLIRKGSESDLDNLHPEAPRAGSKVKDKSPPLAGILHMLSQSARNAARALAATGLFGSTYDNINFLAHIASQLVGRTDSQENGTTYTIFPLFKAKIEDMLLYDVEEAFDTAPELSLDDILLDRDEQNSLDVNIIHCIQRIIVNHGGKDFDQFKADLEKCEPVSDFKIDVHKTDILPIPSFNIDESTIVGNAEVDEVVKEELELEASPFWLKIVRFFGMDQLSRARARSIFNLRSGAEAGYSGFSWGIYFNGLFHGKMTDATGTLITHWGNPSSGPRNPGSLVFHNSQLRRLPIMLTSLPNFRTCRDLIFVSLYARILHCLLKVSGCASLTNYAAQATWSTIEKDAARIYHKFACADVVDDLRSKRAAEKKKFAWESVGKASESAKVKGKRKPGKDKYKDVTQPVTEGDMVFENAILFLRDALVSREFTDAVKAGDSGRVLLVLKVWALSFRGSGRTKYAYEMLHLIHNLSHVWPDGICKIVLNNWLLNPTGKKNAFVEVDLVQEHLNFWIKTIYKAHGSNATWEWLFTISPCVGVLRELVKSINDSIGTSSQGTRHAPPDLSKDIETLMNSLEEHDVYTLTKGRVLDAGEEPSVDVVSKGLEQLLHGTPLVEYNQAFKQLQRRRRIQPIVGESEYYDKLRHATSSIDTEVLLDADLEFIPQFSVDEEDEPMLQLLTAEDVSLDMDLVEIMDHTE</sequence>
<comment type="caution">
    <text evidence="3">The sequence shown here is derived from an EMBL/GenBank/DDBJ whole genome shotgun (WGS) entry which is preliminary data.</text>
</comment>
<accession>A0A9P5P801</accession>
<proteinExistence type="predicted"/>
<gene>
    <name evidence="3" type="ORF">BDP27DRAFT_1303637</name>
</gene>
<dbReference type="Proteomes" id="UP000772434">
    <property type="component" value="Unassembled WGS sequence"/>
</dbReference>
<protein>
    <recommendedName>
        <fullName evidence="2">DUF6589 domain-containing protein</fullName>
    </recommendedName>
</protein>
<evidence type="ECO:0000259" key="2">
    <source>
        <dbReference type="Pfam" id="PF20231"/>
    </source>
</evidence>
<dbReference type="OrthoDB" id="2496395at2759"/>
<reference evidence="3" key="1">
    <citation type="submission" date="2020-11" db="EMBL/GenBank/DDBJ databases">
        <authorList>
            <consortium name="DOE Joint Genome Institute"/>
            <person name="Ahrendt S."/>
            <person name="Riley R."/>
            <person name="Andreopoulos W."/>
            <person name="Labutti K."/>
            <person name="Pangilinan J."/>
            <person name="Ruiz-Duenas F.J."/>
            <person name="Barrasa J.M."/>
            <person name="Sanchez-Garcia M."/>
            <person name="Camarero S."/>
            <person name="Miyauchi S."/>
            <person name="Serrano A."/>
            <person name="Linde D."/>
            <person name="Babiker R."/>
            <person name="Drula E."/>
            <person name="Ayuso-Fernandez I."/>
            <person name="Pacheco R."/>
            <person name="Padilla G."/>
            <person name="Ferreira P."/>
            <person name="Barriuso J."/>
            <person name="Kellner H."/>
            <person name="Castanera R."/>
            <person name="Alfaro M."/>
            <person name="Ramirez L."/>
            <person name="Pisabarro A.G."/>
            <person name="Kuo A."/>
            <person name="Tritt A."/>
            <person name="Lipzen A."/>
            <person name="He G."/>
            <person name="Yan M."/>
            <person name="Ng V."/>
            <person name="Cullen D."/>
            <person name="Martin F."/>
            <person name="Rosso M.-N."/>
            <person name="Henrissat B."/>
            <person name="Hibbett D."/>
            <person name="Martinez A.T."/>
            <person name="Grigoriev I.V."/>
        </authorList>
    </citation>
    <scope>NUCLEOTIDE SEQUENCE</scope>
    <source>
        <strain evidence="3">AH 40177</strain>
    </source>
</reference>
<feature type="region of interest" description="Disordered" evidence="1">
    <location>
        <begin position="1"/>
        <end position="34"/>
    </location>
</feature>
<dbReference type="EMBL" id="JADNRY010000370">
    <property type="protein sequence ID" value="KAF9058524.1"/>
    <property type="molecule type" value="Genomic_DNA"/>
</dbReference>
<evidence type="ECO:0000256" key="1">
    <source>
        <dbReference type="SAM" id="MobiDB-lite"/>
    </source>
</evidence>
<organism evidence="3 4">
    <name type="scientific">Rhodocollybia butyracea</name>
    <dbReference type="NCBI Taxonomy" id="206335"/>
    <lineage>
        <taxon>Eukaryota</taxon>
        <taxon>Fungi</taxon>
        <taxon>Dikarya</taxon>
        <taxon>Basidiomycota</taxon>
        <taxon>Agaricomycotina</taxon>
        <taxon>Agaricomycetes</taxon>
        <taxon>Agaricomycetidae</taxon>
        <taxon>Agaricales</taxon>
        <taxon>Marasmiineae</taxon>
        <taxon>Omphalotaceae</taxon>
        <taxon>Rhodocollybia</taxon>
    </lineage>
</organism>